<accession>A0A923S0T9</accession>
<evidence type="ECO:0000313" key="1">
    <source>
        <dbReference type="EMBL" id="MBC5763566.1"/>
    </source>
</evidence>
<dbReference type="Pfam" id="PF10933">
    <property type="entry name" value="DUF2827"/>
    <property type="match status" value="1"/>
</dbReference>
<dbReference type="AlphaFoldDB" id="A0A923S0T9"/>
<evidence type="ECO:0000313" key="2">
    <source>
        <dbReference type="Proteomes" id="UP000596827"/>
    </source>
</evidence>
<dbReference type="Proteomes" id="UP000596827">
    <property type="component" value="Unassembled WGS sequence"/>
</dbReference>
<protein>
    <submittedName>
        <fullName evidence="1">DUF2827 domain-containing protein</fullName>
    </submittedName>
</protein>
<comment type="caution">
    <text evidence="1">The sequence shown here is derived from an EMBL/GenBank/DDBJ whole genome shotgun (WGS) entry which is preliminary data.</text>
</comment>
<sequence>MSAFRTDGGLRIGITIGLGAEGESLWVNGIKQNAIYLAEALKHVEGVASVVLVNTTAVAITPALPWDLQRWPAVAFDAAKDALDVLIELGGQVSAQQTAYLKERGTRLVSYCCGSEYVSVMESVMFGRPMFGYELFVNPRYDAVWVIPQVAGNSLHFFRTLRRREPRIVPFVWDPVLLVQAAQALPGGGEYRPRTGARRLSVMEPNHDVVKFCLYPILIAEEAYRAAPGLVGMLHVTNAEHLATHSAEFIALMNQLSLVRDHKAAFVGRYDTPQFLSAATDVVISHQWDNPLNYAYLEACWQGYPLVHNAALCSDLGYFYPGNDVQAGCARLLEALDTHDAGHDTYRHRQRQAMSRYLPGQRALTQAYGELLHGLMQAPLT</sequence>
<name>A0A923S0T9_9BURK</name>
<gene>
    <name evidence="1" type="ORF">H8R02_03845</name>
</gene>
<dbReference type="EMBL" id="JACORU010000001">
    <property type="protein sequence ID" value="MBC5763566.1"/>
    <property type="molecule type" value="Genomic_DNA"/>
</dbReference>
<dbReference type="InterPro" id="IPR021234">
    <property type="entry name" value="DUF2827"/>
</dbReference>
<dbReference type="RefSeq" id="WP_187080008.1">
    <property type="nucleotide sequence ID" value="NZ_JACORU010000001.1"/>
</dbReference>
<keyword evidence="2" id="KW-1185">Reference proteome</keyword>
<reference evidence="1" key="1">
    <citation type="submission" date="2020-08" db="EMBL/GenBank/DDBJ databases">
        <title>Ramlibacter sp. GTP1 16S ribosomal RNA gene genome sequencing and assembly.</title>
        <authorList>
            <person name="Kang M."/>
        </authorList>
    </citation>
    <scope>NUCLEOTIDE SEQUENCE</scope>
    <source>
        <strain evidence="1">GTP1</strain>
    </source>
</reference>
<organism evidence="1 2">
    <name type="scientific">Ramlibacter albus</name>
    <dbReference type="NCBI Taxonomy" id="2079448"/>
    <lineage>
        <taxon>Bacteria</taxon>
        <taxon>Pseudomonadati</taxon>
        <taxon>Pseudomonadota</taxon>
        <taxon>Betaproteobacteria</taxon>
        <taxon>Burkholderiales</taxon>
        <taxon>Comamonadaceae</taxon>
        <taxon>Ramlibacter</taxon>
    </lineage>
</organism>
<proteinExistence type="predicted"/>